<dbReference type="PANTHER" id="PTHR33909:SF1">
    <property type="entry name" value="SEC TRANSLOCON ACCESSORY COMPLEX SUBUNIT YAJC"/>
    <property type="match status" value="1"/>
</dbReference>
<keyword evidence="3" id="KW-0813">Transport</keyword>
<dbReference type="Pfam" id="PF02699">
    <property type="entry name" value="YajC"/>
    <property type="match status" value="1"/>
</dbReference>
<reference evidence="12" key="2">
    <citation type="submission" date="2021-04" db="EMBL/GenBank/DDBJ databases">
        <authorList>
            <person name="Gilroy R."/>
        </authorList>
    </citation>
    <scope>NUCLEOTIDE SEQUENCE</scope>
    <source>
        <strain evidence="12">CHK173-259</strain>
    </source>
</reference>
<evidence type="ECO:0000256" key="11">
    <source>
        <dbReference type="SAM" id="Phobius"/>
    </source>
</evidence>
<dbReference type="Proteomes" id="UP000886822">
    <property type="component" value="Unassembled WGS sequence"/>
</dbReference>
<comment type="caution">
    <text evidence="12">The sequence shown here is derived from an EMBL/GenBank/DDBJ whole genome shotgun (WGS) entry which is preliminary data.</text>
</comment>
<feature type="compositionally biased region" description="Low complexity" evidence="10">
    <location>
        <begin position="99"/>
        <end position="109"/>
    </location>
</feature>
<evidence type="ECO:0000256" key="9">
    <source>
        <dbReference type="ARBA" id="ARBA00023136"/>
    </source>
</evidence>
<keyword evidence="9 11" id="KW-0472">Membrane</keyword>
<dbReference type="AlphaFoldDB" id="A0A9D1QRU5"/>
<organism evidence="12 13">
    <name type="scientific">Candidatus Levilactobacillus faecigallinarum</name>
    <dbReference type="NCBI Taxonomy" id="2838638"/>
    <lineage>
        <taxon>Bacteria</taxon>
        <taxon>Bacillati</taxon>
        <taxon>Bacillota</taxon>
        <taxon>Bacilli</taxon>
        <taxon>Lactobacillales</taxon>
        <taxon>Lactobacillaceae</taxon>
        <taxon>Levilactobacillus</taxon>
    </lineage>
</organism>
<dbReference type="GO" id="GO:0005886">
    <property type="term" value="C:plasma membrane"/>
    <property type="evidence" value="ECO:0007669"/>
    <property type="project" value="UniProtKB-SubCell"/>
</dbReference>
<dbReference type="SMART" id="SM01323">
    <property type="entry name" value="YajC"/>
    <property type="match status" value="1"/>
</dbReference>
<dbReference type="GO" id="GO:0015031">
    <property type="term" value="P:protein transport"/>
    <property type="evidence" value="ECO:0007669"/>
    <property type="project" value="UniProtKB-KW"/>
</dbReference>
<comment type="similarity">
    <text evidence="2">Belongs to the YajC family.</text>
</comment>
<feature type="transmembrane region" description="Helical" evidence="11">
    <location>
        <begin position="12"/>
        <end position="32"/>
    </location>
</feature>
<accession>A0A9D1QRU5</accession>
<evidence type="ECO:0000256" key="2">
    <source>
        <dbReference type="ARBA" id="ARBA00006742"/>
    </source>
</evidence>
<keyword evidence="4" id="KW-1003">Cell membrane</keyword>
<evidence type="ECO:0000256" key="7">
    <source>
        <dbReference type="ARBA" id="ARBA00022989"/>
    </source>
</evidence>
<name>A0A9D1QRU5_9LACO</name>
<keyword evidence="5 11" id="KW-0812">Transmembrane</keyword>
<dbReference type="PANTHER" id="PTHR33909">
    <property type="entry name" value="SEC TRANSLOCON ACCESSORY COMPLEX SUBUNIT YAJC"/>
    <property type="match status" value="1"/>
</dbReference>
<proteinExistence type="inferred from homology"/>
<evidence type="ECO:0000256" key="6">
    <source>
        <dbReference type="ARBA" id="ARBA00022927"/>
    </source>
</evidence>
<evidence type="ECO:0000256" key="8">
    <source>
        <dbReference type="ARBA" id="ARBA00023010"/>
    </source>
</evidence>
<evidence type="ECO:0000256" key="5">
    <source>
        <dbReference type="ARBA" id="ARBA00022692"/>
    </source>
</evidence>
<reference evidence="12" key="1">
    <citation type="journal article" date="2021" name="PeerJ">
        <title>Extensive microbial diversity within the chicken gut microbiome revealed by metagenomics and culture.</title>
        <authorList>
            <person name="Gilroy R."/>
            <person name="Ravi A."/>
            <person name="Getino M."/>
            <person name="Pursley I."/>
            <person name="Horton D.L."/>
            <person name="Alikhan N.F."/>
            <person name="Baker D."/>
            <person name="Gharbi K."/>
            <person name="Hall N."/>
            <person name="Watson M."/>
            <person name="Adriaenssens E.M."/>
            <person name="Foster-Nyarko E."/>
            <person name="Jarju S."/>
            <person name="Secka A."/>
            <person name="Antonio M."/>
            <person name="Oren A."/>
            <person name="Chaudhuri R.R."/>
            <person name="La Ragione R."/>
            <person name="Hildebrand F."/>
            <person name="Pallen M.J."/>
        </authorList>
    </citation>
    <scope>NUCLEOTIDE SEQUENCE</scope>
    <source>
        <strain evidence="12">CHK173-259</strain>
    </source>
</reference>
<dbReference type="NCBIfam" id="TIGR00739">
    <property type="entry name" value="yajC"/>
    <property type="match status" value="1"/>
</dbReference>
<evidence type="ECO:0000256" key="4">
    <source>
        <dbReference type="ARBA" id="ARBA00022475"/>
    </source>
</evidence>
<comment type="subcellular location">
    <subcellularLocation>
        <location evidence="1">Cell membrane</location>
        <topology evidence="1">Single-pass membrane protein</topology>
    </subcellularLocation>
</comment>
<evidence type="ECO:0000256" key="3">
    <source>
        <dbReference type="ARBA" id="ARBA00022448"/>
    </source>
</evidence>
<evidence type="ECO:0000313" key="12">
    <source>
        <dbReference type="EMBL" id="HIW71853.1"/>
    </source>
</evidence>
<sequence length="145" mass="15710">MLGNLAIAAAGGQYSTLIILVVFLALMYFLMLRPQQKQQKKHRDMMSQLKKGDHVITIGRLHGVIDEINEADKTVTLDCDGIYLVFDLRAIAQVTTQAPQAVTAPAAEEAAQDAKPEEAAATDEPAAQDADETPKSDDQATDETK</sequence>
<dbReference type="InterPro" id="IPR003849">
    <property type="entry name" value="Preprotein_translocase_YajC"/>
</dbReference>
<evidence type="ECO:0000256" key="10">
    <source>
        <dbReference type="SAM" id="MobiDB-lite"/>
    </source>
</evidence>
<evidence type="ECO:0000256" key="1">
    <source>
        <dbReference type="ARBA" id="ARBA00004162"/>
    </source>
</evidence>
<gene>
    <name evidence="12" type="primary">yajC</name>
    <name evidence="12" type="ORF">H9875_04420</name>
</gene>
<dbReference type="EMBL" id="DXGJ01000031">
    <property type="protein sequence ID" value="HIW71853.1"/>
    <property type="molecule type" value="Genomic_DNA"/>
</dbReference>
<keyword evidence="7 11" id="KW-1133">Transmembrane helix</keyword>
<feature type="region of interest" description="Disordered" evidence="10">
    <location>
        <begin position="99"/>
        <end position="145"/>
    </location>
</feature>
<dbReference type="PRINTS" id="PR01853">
    <property type="entry name" value="YAJCTRNLCASE"/>
</dbReference>
<keyword evidence="8" id="KW-0811">Translocation</keyword>
<keyword evidence="6" id="KW-0653">Protein transport</keyword>
<protein>
    <submittedName>
        <fullName evidence="12">Preprotein translocase subunit YajC</fullName>
    </submittedName>
</protein>
<feature type="compositionally biased region" description="Basic and acidic residues" evidence="10">
    <location>
        <begin position="132"/>
        <end position="145"/>
    </location>
</feature>
<evidence type="ECO:0000313" key="13">
    <source>
        <dbReference type="Proteomes" id="UP000886822"/>
    </source>
</evidence>